<evidence type="ECO:0000256" key="11">
    <source>
        <dbReference type="ARBA" id="ARBA00023315"/>
    </source>
</evidence>
<dbReference type="InterPro" id="IPR024194">
    <property type="entry name" value="Ac/AlaTfrase_AlgI/DltB"/>
</dbReference>
<dbReference type="RefSeq" id="WP_104517914.1">
    <property type="nucleotide sequence ID" value="NZ_NHRY01000063.1"/>
</dbReference>
<organism evidence="15 16">
    <name type="scientific">Rhodopila globiformis</name>
    <name type="common">Rhodopseudomonas globiformis</name>
    <dbReference type="NCBI Taxonomy" id="1071"/>
    <lineage>
        <taxon>Bacteria</taxon>
        <taxon>Pseudomonadati</taxon>
        <taxon>Pseudomonadota</taxon>
        <taxon>Alphaproteobacteria</taxon>
        <taxon>Acetobacterales</taxon>
        <taxon>Acetobacteraceae</taxon>
        <taxon>Rhodopila</taxon>
    </lineage>
</organism>
<dbReference type="PIRSF" id="PIRSF500217">
    <property type="entry name" value="AlgI"/>
    <property type="match status" value="1"/>
</dbReference>
<dbReference type="Proteomes" id="UP000239724">
    <property type="component" value="Unassembled WGS sequence"/>
</dbReference>
<evidence type="ECO:0000256" key="1">
    <source>
        <dbReference type="ARBA" id="ARBA00004651"/>
    </source>
</evidence>
<evidence type="ECO:0000256" key="7">
    <source>
        <dbReference type="ARBA" id="ARBA00022692"/>
    </source>
</evidence>
<protein>
    <recommendedName>
        <fullName evidence="4">Probable alginate O-acetylase AlgI</fullName>
    </recommendedName>
    <alternativeName>
        <fullName evidence="12">Alginate biosynthesis protein AlgI</fullName>
    </alternativeName>
</protein>
<feature type="transmembrane region" description="Helical" evidence="14">
    <location>
        <begin position="325"/>
        <end position="346"/>
    </location>
</feature>
<dbReference type="GO" id="GO:0016746">
    <property type="term" value="F:acyltransferase activity"/>
    <property type="evidence" value="ECO:0007669"/>
    <property type="project" value="UniProtKB-KW"/>
</dbReference>
<keyword evidence="11 13" id="KW-0012">Acyltransferase</keyword>
<evidence type="ECO:0000256" key="5">
    <source>
        <dbReference type="ARBA" id="ARBA00022475"/>
    </source>
</evidence>
<reference evidence="15 16" key="1">
    <citation type="journal article" date="2018" name="Arch. Microbiol.">
        <title>New insights into the metabolic potential of the phototrophic purple bacterium Rhodopila globiformis DSM 161(T) from its draft genome sequence and evidence for a vanadium-dependent nitrogenase.</title>
        <authorList>
            <person name="Imhoff J.F."/>
            <person name="Rahn T."/>
            <person name="Kunzel S."/>
            <person name="Neulinger S.C."/>
        </authorList>
    </citation>
    <scope>NUCLEOTIDE SEQUENCE [LARGE SCALE GENOMIC DNA]</scope>
    <source>
        <strain evidence="15 16">DSM 161</strain>
    </source>
</reference>
<dbReference type="PANTHER" id="PTHR13285:SF23">
    <property type="entry name" value="TEICHOIC ACID D-ALANYLTRANSFERASE"/>
    <property type="match status" value="1"/>
</dbReference>
<keyword evidence="5 13" id="KW-1003">Cell membrane</keyword>
<evidence type="ECO:0000256" key="8">
    <source>
        <dbReference type="ARBA" id="ARBA00022841"/>
    </source>
</evidence>
<accession>A0A2S6NLA2</accession>
<evidence type="ECO:0000256" key="3">
    <source>
        <dbReference type="ARBA" id="ARBA00010323"/>
    </source>
</evidence>
<evidence type="ECO:0000256" key="4">
    <source>
        <dbReference type="ARBA" id="ARBA00016084"/>
    </source>
</evidence>
<dbReference type="PANTHER" id="PTHR13285">
    <property type="entry name" value="ACYLTRANSFERASE"/>
    <property type="match status" value="1"/>
</dbReference>
<feature type="transmembrane region" description="Helical" evidence="14">
    <location>
        <begin position="41"/>
        <end position="64"/>
    </location>
</feature>
<feature type="transmembrane region" description="Helical" evidence="14">
    <location>
        <begin position="353"/>
        <end position="373"/>
    </location>
</feature>
<feature type="transmembrane region" description="Helical" evidence="14">
    <location>
        <begin position="76"/>
        <end position="93"/>
    </location>
</feature>
<dbReference type="GO" id="GO:0042121">
    <property type="term" value="P:alginic acid biosynthetic process"/>
    <property type="evidence" value="ECO:0007669"/>
    <property type="project" value="UniProtKB-KW"/>
</dbReference>
<comment type="pathway">
    <text evidence="2">Glycan biosynthesis; alginate biosynthesis.</text>
</comment>
<sequence>MAFSGFPFLLGFLPLALCAFAVCARRGEAWAKACLIALSVLFYGVGQPACLPLLLSVVGNYWLLRRMHGSPRAASWAGWGVTANLAVLAWFKYLGPDPVPPLGLSFFTFTQIGGLLYHASGDIAPPRARDYALFAAFFPALTAGPILNPADMLPQLSRDRDWRLGSDQLAVGFGFFVIGLLKKTALADPLAGVVASGFADPSGLTFFPAWQAACSYSLQLYFDFSGYTDMAIGLAWMFGLRFPDNFDQPYRAASVIDYWQRWHMSLTRFLMTHVHTPLTLAVLRWRRAHGLPIGNAAQTTVTGFAAMIAGPVLMTMTAISLWHGAAWTFLLFGLLHAVFLLVNHLWRLHRLPALPRIAAIALTYLCVLVASVVFRAGDVSSAGALLAGMAGWHGVAITFDDPRAVLDIAWLAGLYAIVWAAPTTRQVMQGPAPARLAWRPTPVWAVAMGCGATFGLLLAGGTGEFLYFRF</sequence>
<keyword evidence="10 13" id="KW-0472">Membrane</keyword>
<dbReference type="PIRSF" id="PIRSF016636">
    <property type="entry name" value="AlgI_DltB"/>
    <property type="match status" value="1"/>
</dbReference>
<keyword evidence="8" id="KW-0016">Alginate biosynthesis</keyword>
<evidence type="ECO:0000256" key="14">
    <source>
        <dbReference type="SAM" id="Phobius"/>
    </source>
</evidence>
<evidence type="ECO:0000256" key="10">
    <source>
        <dbReference type="ARBA" id="ARBA00023136"/>
    </source>
</evidence>
<feature type="transmembrane region" description="Helical" evidence="14">
    <location>
        <begin position="404"/>
        <end position="422"/>
    </location>
</feature>
<evidence type="ECO:0000256" key="6">
    <source>
        <dbReference type="ARBA" id="ARBA00022679"/>
    </source>
</evidence>
<dbReference type="OrthoDB" id="139172at2"/>
<dbReference type="InterPro" id="IPR028362">
    <property type="entry name" value="AlgI"/>
</dbReference>
<feature type="transmembrane region" description="Helical" evidence="14">
    <location>
        <begin position="99"/>
        <end position="119"/>
    </location>
</feature>
<feature type="transmembrane region" description="Helical" evidence="14">
    <location>
        <begin position="131"/>
        <end position="150"/>
    </location>
</feature>
<name>A0A2S6NLA2_RHOGL</name>
<dbReference type="EMBL" id="NHRY01000063">
    <property type="protein sequence ID" value="PPQ36020.1"/>
    <property type="molecule type" value="Genomic_DNA"/>
</dbReference>
<evidence type="ECO:0000256" key="12">
    <source>
        <dbReference type="ARBA" id="ARBA00031030"/>
    </source>
</evidence>
<comment type="subcellular location">
    <subcellularLocation>
        <location evidence="1">Cell membrane</location>
        <topology evidence="1">Multi-pass membrane protein</topology>
    </subcellularLocation>
</comment>
<evidence type="ECO:0000256" key="2">
    <source>
        <dbReference type="ARBA" id="ARBA00005182"/>
    </source>
</evidence>
<dbReference type="InterPro" id="IPR051085">
    <property type="entry name" value="MB_O-acyltransferase"/>
</dbReference>
<proteinExistence type="inferred from homology"/>
<evidence type="ECO:0000313" key="16">
    <source>
        <dbReference type="Proteomes" id="UP000239724"/>
    </source>
</evidence>
<gene>
    <name evidence="15" type="ORF">CCS01_05850</name>
</gene>
<keyword evidence="9 14" id="KW-1133">Transmembrane helix</keyword>
<evidence type="ECO:0000256" key="13">
    <source>
        <dbReference type="PIRNR" id="PIRNR016636"/>
    </source>
</evidence>
<dbReference type="Pfam" id="PF03062">
    <property type="entry name" value="MBOAT"/>
    <property type="match status" value="1"/>
</dbReference>
<dbReference type="AlphaFoldDB" id="A0A2S6NLA2"/>
<keyword evidence="16" id="KW-1185">Reference proteome</keyword>
<feature type="transmembrane region" description="Helical" evidence="14">
    <location>
        <begin position="442"/>
        <end position="468"/>
    </location>
</feature>
<dbReference type="InterPro" id="IPR004299">
    <property type="entry name" value="MBOAT_fam"/>
</dbReference>
<keyword evidence="6 13" id="KW-0808">Transferase</keyword>
<feature type="transmembrane region" description="Helical" evidence="14">
    <location>
        <begin position="379"/>
        <end position="397"/>
    </location>
</feature>
<comment type="similarity">
    <text evidence="3 13">Belongs to the membrane-bound acyltransferase family.</text>
</comment>
<comment type="caution">
    <text evidence="15">The sequence shown here is derived from an EMBL/GenBank/DDBJ whole genome shotgun (WGS) entry which is preliminary data.</text>
</comment>
<keyword evidence="7 14" id="KW-0812">Transmembrane</keyword>
<evidence type="ECO:0000313" key="15">
    <source>
        <dbReference type="EMBL" id="PPQ36020.1"/>
    </source>
</evidence>
<evidence type="ECO:0000256" key="9">
    <source>
        <dbReference type="ARBA" id="ARBA00022989"/>
    </source>
</evidence>
<dbReference type="GO" id="GO:0005886">
    <property type="term" value="C:plasma membrane"/>
    <property type="evidence" value="ECO:0007669"/>
    <property type="project" value="UniProtKB-SubCell"/>
</dbReference>
<feature type="transmembrane region" description="Helical" evidence="14">
    <location>
        <begin position="296"/>
        <end position="319"/>
    </location>
</feature>